<feature type="domain" description="Chitin-binding type-2" evidence="10">
    <location>
        <begin position="730"/>
        <end position="793"/>
    </location>
</feature>
<feature type="chain" id="PRO_5034107819" evidence="9">
    <location>
        <begin position="20"/>
        <end position="1078"/>
    </location>
</feature>
<dbReference type="CDD" id="cd02872">
    <property type="entry name" value="GH18_chitolectin_chitotriosidase"/>
    <property type="match status" value="1"/>
</dbReference>
<feature type="region of interest" description="Disordered" evidence="8">
    <location>
        <begin position="849"/>
        <end position="975"/>
    </location>
</feature>
<evidence type="ECO:0000256" key="7">
    <source>
        <dbReference type="RuleBase" id="RU000489"/>
    </source>
</evidence>
<feature type="compositionally biased region" description="Polar residues" evidence="8">
    <location>
        <begin position="864"/>
        <end position="876"/>
    </location>
</feature>
<dbReference type="SUPFAM" id="SSF57625">
    <property type="entry name" value="Invertebrate chitin-binding proteins"/>
    <property type="match status" value="4"/>
</dbReference>
<dbReference type="PROSITE" id="PS50940">
    <property type="entry name" value="CHIT_BIND_II"/>
    <property type="match status" value="4"/>
</dbReference>
<feature type="domain" description="GH18" evidence="11">
    <location>
        <begin position="20"/>
        <end position="391"/>
    </location>
</feature>
<evidence type="ECO:0000256" key="4">
    <source>
        <dbReference type="ARBA" id="ARBA00022801"/>
    </source>
</evidence>
<keyword evidence="3 9" id="KW-0732">Signal</keyword>
<dbReference type="RefSeq" id="XP_022318366.1">
    <property type="nucleotide sequence ID" value="XM_022462658.1"/>
</dbReference>
<dbReference type="InterPro" id="IPR001579">
    <property type="entry name" value="Glyco_hydro_18_chit_AS"/>
</dbReference>
<keyword evidence="2" id="KW-0147">Chitin-binding</keyword>
<evidence type="ECO:0000256" key="5">
    <source>
        <dbReference type="ARBA" id="ARBA00023157"/>
    </source>
</evidence>
<feature type="region of interest" description="Disordered" evidence="8">
    <location>
        <begin position="612"/>
        <end position="642"/>
    </location>
</feature>
<organism evidence="12 13">
    <name type="scientific">Crassostrea virginica</name>
    <name type="common">Eastern oyster</name>
    <dbReference type="NCBI Taxonomy" id="6565"/>
    <lineage>
        <taxon>Eukaryota</taxon>
        <taxon>Metazoa</taxon>
        <taxon>Spiralia</taxon>
        <taxon>Lophotrochozoa</taxon>
        <taxon>Mollusca</taxon>
        <taxon>Bivalvia</taxon>
        <taxon>Autobranchia</taxon>
        <taxon>Pteriomorphia</taxon>
        <taxon>Ostreida</taxon>
        <taxon>Ostreoidea</taxon>
        <taxon>Ostreidae</taxon>
        <taxon>Crassostrea</taxon>
    </lineage>
</organism>
<comment type="similarity">
    <text evidence="1">Belongs to the glycosyl hydrolase 18 family. Chitinase class II subfamily.</text>
</comment>
<evidence type="ECO:0000256" key="6">
    <source>
        <dbReference type="ARBA" id="ARBA00023295"/>
    </source>
</evidence>
<evidence type="ECO:0000313" key="12">
    <source>
        <dbReference type="Proteomes" id="UP000694844"/>
    </source>
</evidence>
<dbReference type="PANTHER" id="PTHR11177:SF317">
    <property type="entry name" value="CHITINASE 12-RELATED"/>
    <property type="match status" value="1"/>
</dbReference>
<dbReference type="SMART" id="SM00494">
    <property type="entry name" value="ChtBD2"/>
    <property type="match status" value="4"/>
</dbReference>
<reference evidence="13" key="1">
    <citation type="submission" date="2025-08" db="UniProtKB">
        <authorList>
            <consortium name="RefSeq"/>
        </authorList>
    </citation>
    <scope>IDENTIFICATION</scope>
    <source>
        <tissue evidence="13">Whole sample</tissue>
    </source>
</reference>
<dbReference type="InterPro" id="IPR002557">
    <property type="entry name" value="Chitin-bd_dom"/>
</dbReference>
<dbReference type="GO" id="GO:0005576">
    <property type="term" value="C:extracellular region"/>
    <property type="evidence" value="ECO:0007669"/>
    <property type="project" value="InterPro"/>
</dbReference>
<dbReference type="GO" id="GO:0006032">
    <property type="term" value="P:chitin catabolic process"/>
    <property type="evidence" value="ECO:0007669"/>
    <property type="project" value="TreeGrafter"/>
</dbReference>
<dbReference type="InterPro" id="IPR017853">
    <property type="entry name" value="GH"/>
</dbReference>
<feature type="domain" description="Chitin-binding type-2" evidence="10">
    <location>
        <begin position="480"/>
        <end position="537"/>
    </location>
</feature>
<protein>
    <submittedName>
        <fullName evidence="13">Probable endochitinase</fullName>
    </submittedName>
</protein>
<dbReference type="SUPFAM" id="SSF54556">
    <property type="entry name" value="Chitinase insertion domain"/>
    <property type="match status" value="1"/>
</dbReference>
<evidence type="ECO:0000259" key="11">
    <source>
        <dbReference type="PROSITE" id="PS51910"/>
    </source>
</evidence>
<feature type="signal peptide" evidence="9">
    <location>
        <begin position="1"/>
        <end position="19"/>
    </location>
</feature>
<dbReference type="OrthoDB" id="76388at2759"/>
<dbReference type="Gene3D" id="3.10.50.10">
    <property type="match status" value="1"/>
</dbReference>
<evidence type="ECO:0000256" key="2">
    <source>
        <dbReference type="ARBA" id="ARBA00022669"/>
    </source>
</evidence>
<dbReference type="InterPro" id="IPR029070">
    <property type="entry name" value="Chitinase_insertion_sf"/>
</dbReference>
<feature type="compositionally biased region" description="Polar residues" evidence="8">
    <location>
        <begin position="948"/>
        <end position="966"/>
    </location>
</feature>
<evidence type="ECO:0000256" key="3">
    <source>
        <dbReference type="ARBA" id="ARBA00022729"/>
    </source>
</evidence>
<dbReference type="FunFam" id="3.20.20.80:FF:000007">
    <property type="entry name" value="Acidic mammalian chitinase"/>
    <property type="match status" value="1"/>
</dbReference>
<keyword evidence="12" id="KW-1185">Reference proteome</keyword>
<feature type="compositionally biased region" description="Low complexity" evidence="8">
    <location>
        <begin position="991"/>
        <end position="1006"/>
    </location>
</feature>
<feature type="domain" description="Chitin-binding type-2" evidence="10">
    <location>
        <begin position="668"/>
        <end position="725"/>
    </location>
</feature>
<evidence type="ECO:0000256" key="8">
    <source>
        <dbReference type="SAM" id="MobiDB-lite"/>
    </source>
</evidence>
<dbReference type="PROSITE" id="PS51910">
    <property type="entry name" value="GH18_2"/>
    <property type="match status" value="1"/>
</dbReference>
<dbReference type="PROSITE" id="PS01095">
    <property type="entry name" value="GH18_1"/>
    <property type="match status" value="1"/>
</dbReference>
<dbReference type="Pfam" id="PF01607">
    <property type="entry name" value="CBM_14"/>
    <property type="match status" value="4"/>
</dbReference>
<keyword evidence="6 7" id="KW-0326">Glycosidase</keyword>
<evidence type="ECO:0000313" key="13">
    <source>
        <dbReference type="RefSeq" id="XP_022318366.1"/>
    </source>
</evidence>
<dbReference type="KEGG" id="cvn:111121390"/>
<dbReference type="Gene3D" id="3.20.20.80">
    <property type="entry name" value="Glycosidases"/>
    <property type="match status" value="1"/>
</dbReference>
<keyword evidence="4 7" id="KW-0378">Hydrolase</keyword>
<dbReference type="Pfam" id="PF00704">
    <property type="entry name" value="Glyco_hydro_18"/>
    <property type="match status" value="1"/>
</dbReference>
<name>A0A8B8CV83_CRAVI</name>
<dbReference type="InterPro" id="IPR011583">
    <property type="entry name" value="Chitinase_II/V-like_cat"/>
</dbReference>
<dbReference type="PANTHER" id="PTHR11177">
    <property type="entry name" value="CHITINASE"/>
    <property type="match status" value="1"/>
</dbReference>
<feature type="compositionally biased region" description="Low complexity" evidence="8">
    <location>
        <begin position="913"/>
        <end position="947"/>
    </location>
</feature>
<dbReference type="InterPro" id="IPR050314">
    <property type="entry name" value="Glycosyl_Hydrlase_18"/>
</dbReference>
<dbReference type="InterPro" id="IPR036508">
    <property type="entry name" value="Chitin-bd_dom_sf"/>
</dbReference>
<dbReference type="Gene3D" id="2.170.140.10">
    <property type="entry name" value="Chitin binding domain"/>
    <property type="match status" value="4"/>
</dbReference>
<feature type="domain" description="Chitin-binding type-2" evidence="10">
    <location>
        <begin position="542"/>
        <end position="605"/>
    </location>
</feature>
<evidence type="ECO:0000256" key="1">
    <source>
        <dbReference type="ARBA" id="ARBA00009121"/>
    </source>
</evidence>
<dbReference type="GeneID" id="111121390"/>
<sequence length="1078" mass="115971">MKRLVFLGIVFAMFEGMQSYKRVCYFTNWAQYRSSPMTFTADDVDPFLCTHIIYAFGKVVGNNIDAYEWNDKGTGGQYEKIMSLRTVNPNLKVLLAIGGWTHGTAPFTALVDDPNDMAQFAANALTYLKTYNFDGLDLDWEYPGGNGSPPEDKKRFTTLVQKLKQVFDEDGITNNVAPMLLTAAVAAGKGTVDNAYEVDLISQNLDFINLMSYDLHGSWEATTGHHSALYARLGEVGTAAYMNVDYAVNYWISLGAPVDKLVLGLGLYGRSFTLSSSSSTGVGAPAVGAGLAGAYTGEAGLLAYYEVCQNLNFNGWTRQWHSEHKVPYAYKGSQWIGYDDVESFNVKIDYIIAKGLGGGMVWSLDQDDFSNSCGNGPYPLMNVLRSRLSGITMPTQYLASSTLQSSGVVDRQSTTVGVTGLSITNGHSSTGFQTNTPLSSKQPSSTPLTSNHQTSTPLTPNHLATSTVASSAGLSSCGAPQSCVDGQLYGDSCDVHKYYQCASGVAHQFQCATGTVWDERIKNCNWDYLVFTSPTPCGCGPPATCTDGQFYEDKCDMKLYYQCAHGIPYPHQCNSGTVWDISISNCNWDYAVPIRAPPTGSDCTGYVSTTPLQSHTTTKSTTQNSAHTGFPNTNSQPSTSNVLSTTVTSQHSTRTVASSTSSTSCGAPQPCVDGQLYGDSCDVRKYYQCASGVAHQFQCATGTVWDERIKNCNWDYLVLTSPTPCGCGPPTTCTDGQFYEDKCDMKLYYQCAHGIPYPHQCNSGTVWDIAINNCNWDYAVPSRAPPTGSECTGYVSTTQSQSHSTIKPSTQNAAQMTTTTAGIQLNTNLLFSSIISNAVQTTSINTPSQAITTSNVPTAPGGTTDMSKTLQHTTTPQSVGTMQQQVTTQMSSGTSYNTPPQIQHNTPTQPPVTSISDIPSQPSQQTSNPSSVTTSDSTQQVQQQSTTNTYDLSPQAAQQTSNPTSVTTSDNTNQANQQTTTVLNVTFSNTTPSQIQQQTTSSTNTPMVSPQNPTQTSTMSPTITTDFAQQQTSTEEVQTTTLCGPPDTCPFPAWDSGSSTLSVSIMVIPLGILITLGF</sequence>
<feature type="compositionally biased region" description="Polar residues" evidence="8">
    <location>
        <begin position="896"/>
        <end position="907"/>
    </location>
</feature>
<dbReference type="FunFam" id="3.10.50.10:FF:000001">
    <property type="entry name" value="Chitinase 3-like 1"/>
    <property type="match status" value="1"/>
</dbReference>
<dbReference type="GO" id="GO:0005975">
    <property type="term" value="P:carbohydrate metabolic process"/>
    <property type="evidence" value="ECO:0007669"/>
    <property type="project" value="InterPro"/>
</dbReference>
<keyword evidence="5" id="KW-1015">Disulfide bond</keyword>
<feature type="compositionally biased region" description="Polar residues" evidence="8">
    <location>
        <begin position="612"/>
        <end position="637"/>
    </location>
</feature>
<feature type="compositionally biased region" description="Low complexity" evidence="8">
    <location>
        <begin position="877"/>
        <end position="895"/>
    </location>
</feature>
<gene>
    <name evidence="13" type="primary">LOC111121390</name>
</gene>
<accession>A0A8B8CV83</accession>
<evidence type="ECO:0000259" key="10">
    <source>
        <dbReference type="PROSITE" id="PS50940"/>
    </source>
</evidence>
<feature type="region of interest" description="Disordered" evidence="8">
    <location>
        <begin position="991"/>
        <end position="1019"/>
    </location>
</feature>
<dbReference type="SUPFAM" id="SSF51445">
    <property type="entry name" value="(Trans)glycosidases"/>
    <property type="match status" value="1"/>
</dbReference>
<dbReference type="Proteomes" id="UP000694844">
    <property type="component" value="Chromosome 2"/>
</dbReference>
<feature type="region of interest" description="Disordered" evidence="8">
    <location>
        <begin position="427"/>
        <end position="460"/>
    </location>
</feature>
<proteinExistence type="inferred from homology"/>
<dbReference type="SMART" id="SM00636">
    <property type="entry name" value="Glyco_18"/>
    <property type="match status" value="1"/>
</dbReference>
<dbReference type="GO" id="GO:0004568">
    <property type="term" value="F:chitinase activity"/>
    <property type="evidence" value="ECO:0007669"/>
    <property type="project" value="TreeGrafter"/>
</dbReference>
<dbReference type="AlphaFoldDB" id="A0A8B8CV83"/>
<dbReference type="InterPro" id="IPR001223">
    <property type="entry name" value="Glyco_hydro18_cat"/>
</dbReference>
<dbReference type="GO" id="GO:0008061">
    <property type="term" value="F:chitin binding"/>
    <property type="evidence" value="ECO:0007669"/>
    <property type="project" value="UniProtKB-KW"/>
</dbReference>
<evidence type="ECO:0000256" key="9">
    <source>
        <dbReference type="SAM" id="SignalP"/>
    </source>
</evidence>